<reference evidence="2 3" key="1">
    <citation type="submission" date="2019-04" db="EMBL/GenBank/DDBJ databases">
        <title>An improved genome assembly and genetic linkage map for asparagus bean, Vigna unguiculata ssp. sesquipedialis.</title>
        <authorList>
            <person name="Xia Q."/>
            <person name="Zhang R."/>
            <person name="Dong Y."/>
        </authorList>
    </citation>
    <scope>NUCLEOTIDE SEQUENCE [LARGE SCALE GENOMIC DNA]</scope>
    <source>
        <tissue evidence="2">Leaf</tissue>
    </source>
</reference>
<accession>A0A4D6KW30</accession>
<dbReference type="Proteomes" id="UP000501690">
    <property type="component" value="Linkage Group LG1"/>
</dbReference>
<evidence type="ECO:0000313" key="2">
    <source>
        <dbReference type="EMBL" id="QCD78681.1"/>
    </source>
</evidence>
<dbReference type="EMBL" id="CP039345">
    <property type="protein sequence ID" value="QCD78681.1"/>
    <property type="molecule type" value="Genomic_DNA"/>
</dbReference>
<name>A0A4D6KW30_VIGUN</name>
<evidence type="ECO:0000256" key="1">
    <source>
        <dbReference type="SAM" id="MobiDB-lite"/>
    </source>
</evidence>
<proteinExistence type="predicted"/>
<protein>
    <submittedName>
        <fullName evidence="2">Uncharacterized protein</fullName>
    </submittedName>
</protein>
<keyword evidence="3" id="KW-1185">Reference proteome</keyword>
<organism evidence="2 3">
    <name type="scientific">Vigna unguiculata</name>
    <name type="common">Cowpea</name>
    <dbReference type="NCBI Taxonomy" id="3917"/>
    <lineage>
        <taxon>Eukaryota</taxon>
        <taxon>Viridiplantae</taxon>
        <taxon>Streptophyta</taxon>
        <taxon>Embryophyta</taxon>
        <taxon>Tracheophyta</taxon>
        <taxon>Spermatophyta</taxon>
        <taxon>Magnoliopsida</taxon>
        <taxon>eudicotyledons</taxon>
        <taxon>Gunneridae</taxon>
        <taxon>Pentapetalae</taxon>
        <taxon>rosids</taxon>
        <taxon>fabids</taxon>
        <taxon>Fabales</taxon>
        <taxon>Fabaceae</taxon>
        <taxon>Papilionoideae</taxon>
        <taxon>50 kb inversion clade</taxon>
        <taxon>NPAAA clade</taxon>
        <taxon>indigoferoid/millettioid clade</taxon>
        <taxon>Phaseoleae</taxon>
        <taxon>Vigna</taxon>
    </lineage>
</organism>
<gene>
    <name evidence="2" type="ORF">DEO72_LG1g2317</name>
</gene>
<sequence length="143" mass="16295">MPTAIHGCHHQHYAPSSLYHCARKRDAITTAIRSRTCCSREREQTTCIHLLRQPPSSPSRNQGSRNHRSEPATIISAPRIIFAHHHGHRRSETRIRCAFHQRKPASHHRWHEEQPESVHATTPLVGSHRAMRTTMASFTAPAS</sequence>
<evidence type="ECO:0000313" key="3">
    <source>
        <dbReference type="Proteomes" id="UP000501690"/>
    </source>
</evidence>
<feature type="region of interest" description="Disordered" evidence="1">
    <location>
        <begin position="51"/>
        <end position="71"/>
    </location>
</feature>
<dbReference type="AlphaFoldDB" id="A0A4D6KW30"/>
<feature type="region of interest" description="Disordered" evidence="1">
    <location>
        <begin position="104"/>
        <end position="126"/>
    </location>
</feature>